<dbReference type="EMBL" id="DSRT01000162">
    <property type="protein sequence ID" value="HGW29855.1"/>
    <property type="molecule type" value="Genomic_DNA"/>
</dbReference>
<dbReference type="InterPro" id="IPR036754">
    <property type="entry name" value="YbaK/aa-tRNA-synt-asso_dom_sf"/>
</dbReference>
<evidence type="ECO:0000313" key="2">
    <source>
        <dbReference type="EMBL" id="HGW29855.1"/>
    </source>
</evidence>
<name>A0A7C4XHR1_UNCKA</name>
<comment type="caution">
    <text evidence="2">The sequence shown here is derived from an EMBL/GenBank/DDBJ whole genome shotgun (WGS) entry which is preliminary data.</text>
</comment>
<evidence type="ECO:0000259" key="1">
    <source>
        <dbReference type="Pfam" id="PF04073"/>
    </source>
</evidence>
<dbReference type="InterPro" id="IPR007214">
    <property type="entry name" value="YbaK/aa-tRNA-synth-assoc-dom"/>
</dbReference>
<organism evidence="2">
    <name type="scientific">candidate division WWE3 bacterium</name>
    <dbReference type="NCBI Taxonomy" id="2053526"/>
    <lineage>
        <taxon>Bacteria</taxon>
        <taxon>Katanobacteria</taxon>
    </lineage>
</organism>
<protein>
    <recommendedName>
        <fullName evidence="1">YbaK/aminoacyl-tRNA synthetase-associated domain-containing protein</fullName>
    </recommendedName>
</protein>
<proteinExistence type="predicted"/>
<reference evidence="2" key="1">
    <citation type="journal article" date="2020" name="mSystems">
        <title>Genome- and Community-Level Interaction Insights into Carbon Utilization and Element Cycling Functions of Hydrothermarchaeota in Hydrothermal Sediment.</title>
        <authorList>
            <person name="Zhou Z."/>
            <person name="Liu Y."/>
            <person name="Xu W."/>
            <person name="Pan J."/>
            <person name="Luo Z.H."/>
            <person name="Li M."/>
        </authorList>
    </citation>
    <scope>NUCLEOTIDE SEQUENCE [LARGE SCALE GENOMIC DNA]</scope>
    <source>
        <strain evidence="2">SpSt-417</strain>
    </source>
</reference>
<dbReference type="PANTHER" id="PTHR30411:SF9">
    <property type="entry name" value="MULTIFUNCTIONAL SER_THR-TRNA DEACYLASE PROXP-Y"/>
    <property type="match status" value="1"/>
</dbReference>
<feature type="domain" description="YbaK/aminoacyl-tRNA synthetase-associated" evidence="1">
    <location>
        <begin position="26"/>
        <end position="150"/>
    </location>
</feature>
<gene>
    <name evidence="2" type="ORF">ENR63_02960</name>
</gene>
<dbReference type="PANTHER" id="PTHR30411">
    <property type="entry name" value="CYTOPLASMIC PROTEIN"/>
    <property type="match status" value="1"/>
</dbReference>
<dbReference type="GO" id="GO:0002161">
    <property type="term" value="F:aminoacyl-tRNA deacylase activity"/>
    <property type="evidence" value="ECO:0007669"/>
    <property type="project" value="InterPro"/>
</dbReference>
<dbReference type="AlphaFoldDB" id="A0A7C4XHR1"/>
<dbReference type="Gene3D" id="3.90.960.10">
    <property type="entry name" value="YbaK/aminoacyl-tRNA synthetase-associated domain"/>
    <property type="match status" value="1"/>
</dbReference>
<sequence length="162" mass="18023">MTLNKVTAQILDLLKQNNAWFETFEHEPVRTSEEAAKIRKGYTLEQGAKALITKIKIPNSENKFIMLVIPGNLKFEGNKVKKLLGAKDIRFATEDEVLKITDGVQPGGVPPFGELFNLEVIADPILLENEKIIFNAGDRGFSIGMLAANYIKIVNPRVESIV</sequence>
<dbReference type="Pfam" id="PF04073">
    <property type="entry name" value="tRNA_edit"/>
    <property type="match status" value="1"/>
</dbReference>
<accession>A0A7C4XHR1</accession>
<dbReference type="SUPFAM" id="SSF55826">
    <property type="entry name" value="YbaK/ProRS associated domain"/>
    <property type="match status" value="1"/>
</dbReference>